<dbReference type="SUPFAM" id="SSF50022">
    <property type="entry name" value="ISP domain"/>
    <property type="match status" value="1"/>
</dbReference>
<dbReference type="GO" id="GO:0051537">
    <property type="term" value="F:2 iron, 2 sulfur cluster binding"/>
    <property type="evidence" value="ECO:0007669"/>
    <property type="project" value="UniProtKB-KW"/>
</dbReference>
<dbReference type="GO" id="GO:0016020">
    <property type="term" value="C:membrane"/>
    <property type="evidence" value="ECO:0007669"/>
    <property type="project" value="InterPro"/>
</dbReference>
<dbReference type="InterPro" id="IPR038010">
    <property type="entry name" value="YhfW_C"/>
</dbReference>
<name>A0A1G8SUZ5_9BACI</name>
<dbReference type="SUPFAM" id="SSF51971">
    <property type="entry name" value="Nucleotide-binding domain"/>
    <property type="match status" value="1"/>
</dbReference>
<dbReference type="PRINTS" id="PR00162">
    <property type="entry name" value="RIESKE"/>
</dbReference>
<dbReference type="PANTHER" id="PTHR13847:SF274">
    <property type="entry name" value="RIESKE 2FE-2S IRON-SULFUR PROTEIN YHFW-RELATED"/>
    <property type="match status" value="1"/>
</dbReference>
<dbReference type="PANTHER" id="PTHR13847">
    <property type="entry name" value="SARCOSINE DEHYDROGENASE-RELATED"/>
    <property type="match status" value="1"/>
</dbReference>
<dbReference type="GO" id="GO:0004497">
    <property type="term" value="F:monooxygenase activity"/>
    <property type="evidence" value="ECO:0007669"/>
    <property type="project" value="UniProtKB-ARBA"/>
</dbReference>
<keyword evidence="1" id="KW-0001">2Fe-2S</keyword>
<dbReference type="RefSeq" id="WP_093193274.1">
    <property type="nucleotide sequence ID" value="NZ_FNEV01000004.1"/>
</dbReference>
<keyword evidence="3" id="KW-0408">Iron</keyword>
<proteinExistence type="predicted"/>
<keyword evidence="8" id="KW-1185">Reference proteome</keyword>
<dbReference type="Proteomes" id="UP000199225">
    <property type="component" value="Unassembled WGS sequence"/>
</dbReference>
<evidence type="ECO:0000256" key="1">
    <source>
        <dbReference type="ARBA" id="ARBA00022714"/>
    </source>
</evidence>
<dbReference type="CDD" id="cd03477">
    <property type="entry name" value="Rieske_YhfW_C"/>
    <property type="match status" value="1"/>
</dbReference>
<keyword evidence="2" id="KW-0479">Metal-binding</keyword>
<reference evidence="8" key="1">
    <citation type="submission" date="2016-10" db="EMBL/GenBank/DDBJ databases">
        <authorList>
            <person name="Varghese N."/>
            <person name="Submissions S."/>
        </authorList>
    </citation>
    <scope>NUCLEOTIDE SEQUENCE [LARGE SCALE GENOMIC DNA]</scope>
    <source>
        <strain evidence="8">DSM 4771</strain>
    </source>
</reference>
<dbReference type="InterPro" id="IPR036188">
    <property type="entry name" value="FAD/NAD-bd_sf"/>
</dbReference>
<dbReference type="EMBL" id="FNEV01000004">
    <property type="protein sequence ID" value="SDJ32585.1"/>
    <property type="molecule type" value="Genomic_DNA"/>
</dbReference>
<evidence type="ECO:0000256" key="4">
    <source>
        <dbReference type="ARBA" id="ARBA00023014"/>
    </source>
</evidence>
<dbReference type="GO" id="GO:0046872">
    <property type="term" value="F:metal ion binding"/>
    <property type="evidence" value="ECO:0007669"/>
    <property type="project" value="UniProtKB-KW"/>
</dbReference>
<evidence type="ECO:0000256" key="2">
    <source>
        <dbReference type="ARBA" id="ARBA00022723"/>
    </source>
</evidence>
<organism evidence="7 8">
    <name type="scientific">Salimicrobium halophilum</name>
    <dbReference type="NCBI Taxonomy" id="86666"/>
    <lineage>
        <taxon>Bacteria</taxon>
        <taxon>Bacillati</taxon>
        <taxon>Bacillota</taxon>
        <taxon>Bacilli</taxon>
        <taxon>Bacillales</taxon>
        <taxon>Bacillaceae</taxon>
        <taxon>Salimicrobium</taxon>
    </lineage>
</organism>
<evidence type="ECO:0000259" key="6">
    <source>
        <dbReference type="PROSITE" id="PS51296"/>
    </source>
</evidence>
<dbReference type="InterPro" id="IPR036922">
    <property type="entry name" value="Rieske_2Fe-2S_sf"/>
</dbReference>
<dbReference type="GO" id="GO:0016705">
    <property type="term" value="F:oxidoreductase activity, acting on paired donors, with incorporation or reduction of molecular oxygen"/>
    <property type="evidence" value="ECO:0007669"/>
    <property type="project" value="UniProtKB-ARBA"/>
</dbReference>
<protein>
    <submittedName>
        <fullName evidence="7">Glycine/D-amino acid oxidase</fullName>
    </submittedName>
</protein>
<dbReference type="Gene3D" id="2.102.10.10">
    <property type="entry name" value="Rieske [2Fe-2S] iron-sulphur domain"/>
    <property type="match status" value="1"/>
</dbReference>
<dbReference type="Pfam" id="PF00355">
    <property type="entry name" value="Rieske"/>
    <property type="match status" value="1"/>
</dbReference>
<dbReference type="AlphaFoldDB" id="A0A1G8SUZ5"/>
<dbReference type="OrthoDB" id="9767869at2"/>
<dbReference type="Gene3D" id="3.50.50.60">
    <property type="entry name" value="FAD/NAD(P)-binding domain"/>
    <property type="match status" value="1"/>
</dbReference>
<keyword evidence="5" id="KW-1015">Disulfide bond</keyword>
<dbReference type="PROSITE" id="PS51296">
    <property type="entry name" value="RIESKE"/>
    <property type="match status" value="1"/>
</dbReference>
<evidence type="ECO:0000256" key="3">
    <source>
        <dbReference type="ARBA" id="ARBA00023004"/>
    </source>
</evidence>
<keyword evidence="4" id="KW-0411">Iron-sulfur</keyword>
<dbReference type="InterPro" id="IPR006076">
    <property type="entry name" value="FAD-dep_OxRdtase"/>
</dbReference>
<evidence type="ECO:0000313" key="8">
    <source>
        <dbReference type="Proteomes" id="UP000199225"/>
    </source>
</evidence>
<dbReference type="Pfam" id="PF01266">
    <property type="entry name" value="DAO"/>
    <property type="match status" value="1"/>
</dbReference>
<dbReference type="GO" id="GO:0005737">
    <property type="term" value="C:cytoplasm"/>
    <property type="evidence" value="ECO:0007669"/>
    <property type="project" value="TreeGrafter"/>
</dbReference>
<dbReference type="STRING" id="86666.SAMN04490247_1521"/>
<dbReference type="Gene3D" id="3.30.9.10">
    <property type="entry name" value="D-Amino Acid Oxidase, subunit A, domain 2"/>
    <property type="match status" value="1"/>
</dbReference>
<sequence>MKSLWQKIDTPAFPELKKDEKAEVVIAGGGITGLLTAYHLNKQGKQVVLVEADRLASGTTGHTTAKITAQHGDRYQSLLHHSGNDVARLYYDAQVDGIREIQAIIHEEQISCEWEVTEAHLFAETEKGKEKLRLEQRAYKQLDIPFSSGENTLTMPNQAQFHPLLFLKEIASLLTERGVIIYENTPVTKVKEDELETGAGHTIRFDHFVSATHFPIFDPFRLLAARTRPERSYVVAVKPQSDFPEGYYLSLDDTVRSIRTSGDHLIIAGENHRPGEGKDPSFHYDALIAYAKENYGAEEVTAMWSAHDHLTSDNLPFIGQMRNNCYVATGFGKWGMTNSVVAAKVITNKILGEKDEYAHIFRPSRFAISKDFFKNATNVATHFIEGKVELVDKRAERLENDEGSVVQWRGQRIGAYKDEEGSLHLVDTTCTHMGCEVEWNSAEKTWDCPCHGSRFTIDGEIVEGPAQENLPLIAEEEMAFFIEHEIDKNEQPPKQ</sequence>
<accession>A0A1G8SUZ5</accession>
<dbReference type="InterPro" id="IPR005805">
    <property type="entry name" value="Rieske_Fe-S_prot_C"/>
</dbReference>
<dbReference type="InterPro" id="IPR017941">
    <property type="entry name" value="Rieske_2Fe-2S"/>
</dbReference>
<dbReference type="FunFam" id="2.102.10.10:FF:000014">
    <property type="entry name" value="Oxidoreductase, FAD dependent"/>
    <property type="match status" value="1"/>
</dbReference>
<feature type="domain" description="Rieske" evidence="6">
    <location>
        <begin position="390"/>
        <end position="484"/>
    </location>
</feature>
<evidence type="ECO:0000256" key="5">
    <source>
        <dbReference type="ARBA" id="ARBA00023157"/>
    </source>
</evidence>
<gene>
    <name evidence="7" type="ORF">SAMN04490247_1521</name>
</gene>
<evidence type="ECO:0000313" key="7">
    <source>
        <dbReference type="EMBL" id="SDJ32585.1"/>
    </source>
</evidence>